<dbReference type="AlphaFoldDB" id="A0A2J7QE31"/>
<dbReference type="InParanoid" id="A0A2J7QE31"/>
<dbReference type="PANTHER" id="PTHR21301:SF10">
    <property type="entry name" value="REVERSE TRANSCRIPTASE DOMAIN-CONTAINING PROTEIN"/>
    <property type="match status" value="1"/>
</dbReference>
<dbReference type="InterPro" id="IPR058912">
    <property type="entry name" value="HTH_animal"/>
</dbReference>
<sequence>MLQVKAIMDLLEVCLRTTYFQVDDKFFQHKNGMAMGNYLLPIVSNIFTEHFEKLALYSAQYKSSLWLRYVDDTFVVWPHGPERLQNIFDHLNTLRPSICFTMETESDNAISFLEVLVIREETALVTQVYRKPTHTGLYLNFNSNHPQDVKRGLIESLHDRASNICQDRRDLVKEINNLRHDLQMNGYTKGFTDSVINSKGNSRPKKGNNPLCSVYTRFVPKVMKYMYIKIY</sequence>
<dbReference type="PANTHER" id="PTHR21301">
    <property type="entry name" value="REVERSE TRANSCRIPTASE"/>
    <property type="match status" value="1"/>
</dbReference>
<protein>
    <recommendedName>
        <fullName evidence="1">Helix-turn-helix domain-containing protein</fullName>
    </recommendedName>
</protein>
<accession>A0A2J7QE31</accession>
<feature type="domain" description="Helix-turn-helix" evidence="1">
    <location>
        <begin position="137"/>
        <end position="197"/>
    </location>
</feature>
<dbReference type="OrthoDB" id="10018421at2759"/>
<comment type="caution">
    <text evidence="2">The sequence shown here is derived from an EMBL/GenBank/DDBJ whole genome shotgun (WGS) entry which is preliminary data.</text>
</comment>
<proteinExistence type="predicted"/>
<dbReference type="STRING" id="105785.A0A2J7QE31"/>
<dbReference type="EMBL" id="NEVH01015351">
    <property type="protein sequence ID" value="PNF26841.1"/>
    <property type="molecule type" value="Genomic_DNA"/>
</dbReference>
<evidence type="ECO:0000259" key="1">
    <source>
        <dbReference type="Pfam" id="PF26215"/>
    </source>
</evidence>
<dbReference type="Pfam" id="PF26215">
    <property type="entry name" value="HTH_animal"/>
    <property type="match status" value="1"/>
</dbReference>
<evidence type="ECO:0000313" key="3">
    <source>
        <dbReference type="Proteomes" id="UP000235965"/>
    </source>
</evidence>
<keyword evidence="3" id="KW-1185">Reference proteome</keyword>
<name>A0A2J7QE31_9NEOP</name>
<gene>
    <name evidence="2" type="ORF">B7P43_G17376</name>
</gene>
<organism evidence="2 3">
    <name type="scientific">Cryptotermes secundus</name>
    <dbReference type="NCBI Taxonomy" id="105785"/>
    <lineage>
        <taxon>Eukaryota</taxon>
        <taxon>Metazoa</taxon>
        <taxon>Ecdysozoa</taxon>
        <taxon>Arthropoda</taxon>
        <taxon>Hexapoda</taxon>
        <taxon>Insecta</taxon>
        <taxon>Pterygota</taxon>
        <taxon>Neoptera</taxon>
        <taxon>Polyneoptera</taxon>
        <taxon>Dictyoptera</taxon>
        <taxon>Blattodea</taxon>
        <taxon>Blattoidea</taxon>
        <taxon>Termitoidae</taxon>
        <taxon>Kalotermitidae</taxon>
        <taxon>Cryptotermitinae</taxon>
        <taxon>Cryptotermes</taxon>
    </lineage>
</organism>
<reference evidence="2 3" key="1">
    <citation type="submission" date="2017-12" db="EMBL/GenBank/DDBJ databases">
        <title>Hemimetabolous genomes reveal molecular basis of termite eusociality.</title>
        <authorList>
            <person name="Harrison M.C."/>
            <person name="Jongepier E."/>
            <person name="Robertson H.M."/>
            <person name="Arning N."/>
            <person name="Bitard-Feildel T."/>
            <person name="Chao H."/>
            <person name="Childers C.P."/>
            <person name="Dinh H."/>
            <person name="Doddapaneni H."/>
            <person name="Dugan S."/>
            <person name="Gowin J."/>
            <person name="Greiner C."/>
            <person name="Han Y."/>
            <person name="Hu H."/>
            <person name="Hughes D.S.T."/>
            <person name="Huylmans A.-K."/>
            <person name="Kemena C."/>
            <person name="Kremer L.P.M."/>
            <person name="Lee S.L."/>
            <person name="Lopez-Ezquerra A."/>
            <person name="Mallet L."/>
            <person name="Monroy-Kuhn J.M."/>
            <person name="Moser A."/>
            <person name="Murali S.C."/>
            <person name="Muzny D.M."/>
            <person name="Otani S."/>
            <person name="Piulachs M.-D."/>
            <person name="Poelchau M."/>
            <person name="Qu J."/>
            <person name="Schaub F."/>
            <person name="Wada-Katsumata A."/>
            <person name="Worley K.C."/>
            <person name="Xie Q."/>
            <person name="Ylla G."/>
            <person name="Poulsen M."/>
            <person name="Gibbs R.A."/>
            <person name="Schal C."/>
            <person name="Richards S."/>
            <person name="Belles X."/>
            <person name="Korb J."/>
            <person name="Bornberg-Bauer E."/>
        </authorList>
    </citation>
    <scope>NUCLEOTIDE SEQUENCE [LARGE SCALE GENOMIC DNA]</scope>
    <source>
        <tissue evidence="2">Whole body</tissue>
    </source>
</reference>
<dbReference type="Proteomes" id="UP000235965">
    <property type="component" value="Unassembled WGS sequence"/>
</dbReference>
<evidence type="ECO:0000313" key="2">
    <source>
        <dbReference type="EMBL" id="PNF26841.1"/>
    </source>
</evidence>